<sequence length="304" mass="36300">MIEEHKTSYWYEEDSIVCEEERLDAVRHVRFIDKYLCEGIHNPVFWTVLLIVSTVFIQVPQYLALSRKNFWDLLFVNEYIGDLFQQTVNVLFIARFVFGAFGGVVFEFLLFLLCNVGCLILLFSQEYSLLYTNIHIFLKSFIVWQIFYPYVMLFINMFSYAHGKIRSRYNKEQTTDDSIRIPTNYRYFWTESNNNFLPIFIAHSFFYINLNHCFIDNQTLIAIYRFSNYSLKFYCIYQYILYEVVKIVHGIEFCSDYKMLYLTRDSDTSINLSHGYQIVKKICLLASTGLCISFDLLYIASFYI</sequence>
<dbReference type="EMBL" id="FO082052">
    <property type="protein sequence ID" value="CCE81258.1"/>
    <property type="molecule type" value="Genomic_DNA"/>
</dbReference>
<evidence type="ECO:0000256" key="1">
    <source>
        <dbReference type="SAM" id="Phobius"/>
    </source>
</evidence>
<feature type="transmembrane region" description="Helical" evidence="1">
    <location>
        <begin position="96"/>
        <end position="122"/>
    </location>
</feature>
<feature type="transmembrane region" description="Helical" evidence="1">
    <location>
        <begin position="44"/>
        <end position="65"/>
    </location>
</feature>
<keyword evidence="1" id="KW-0472">Membrane</keyword>
<evidence type="ECO:0000313" key="3">
    <source>
        <dbReference type="EMBL" id="CCE81258.1"/>
    </source>
</evidence>
<feature type="transmembrane region" description="Helical" evidence="1">
    <location>
        <begin position="142"/>
        <end position="161"/>
    </location>
</feature>
<dbReference type="InParanoid" id="G8YGE1"/>
<reference evidence="4" key="2">
    <citation type="journal article" date="2012" name="G3 (Bethesda)">
        <title>Pichia sorbitophila, an interspecies yeast hybrid reveals early steps of genome resolution following polyploidization.</title>
        <authorList>
            <person name="Leh Louis V."/>
            <person name="Despons L."/>
            <person name="Friedrich A."/>
            <person name="Martin T."/>
            <person name="Durrens P."/>
            <person name="Casaregola S."/>
            <person name="Neuveglise C."/>
            <person name="Fairhead C."/>
            <person name="Marck C."/>
            <person name="Cruz J.A."/>
            <person name="Straub M.L."/>
            <person name="Kugler V."/>
            <person name="Sacerdot C."/>
            <person name="Uzunov Z."/>
            <person name="Thierry A."/>
            <person name="Weiss S."/>
            <person name="Bleykasten C."/>
            <person name="De Montigny J."/>
            <person name="Jacques N."/>
            <person name="Jung P."/>
            <person name="Lemaire M."/>
            <person name="Mallet S."/>
            <person name="Morel G."/>
            <person name="Richard G.F."/>
            <person name="Sarkar A."/>
            <person name="Savel G."/>
            <person name="Schacherer J."/>
            <person name="Seret M.L."/>
            <person name="Talla E."/>
            <person name="Samson G."/>
            <person name="Jubin C."/>
            <person name="Poulain J."/>
            <person name="Vacherie B."/>
            <person name="Barbe V."/>
            <person name="Pelletier E."/>
            <person name="Sherman D.J."/>
            <person name="Westhof E."/>
            <person name="Weissenbach J."/>
            <person name="Baret P.V."/>
            <person name="Wincker P."/>
            <person name="Gaillardin C."/>
            <person name="Dujon B."/>
            <person name="Souciet J.L."/>
        </authorList>
    </citation>
    <scope>NUCLEOTIDE SEQUENCE [LARGE SCALE GENOMIC DNA]</scope>
    <source>
        <strain evidence="4">ATCC MYA-4447 / BCRC 22081 / CBS 7064 / NBRC 10061 / NRRL Y-12695</strain>
    </source>
</reference>
<dbReference type="HOGENOM" id="CLU_915606_0_0_1"/>
<dbReference type="Proteomes" id="UP000005222">
    <property type="component" value="Chromosome G"/>
</dbReference>
<keyword evidence="1" id="KW-0812">Transmembrane</keyword>
<keyword evidence="4" id="KW-1185">Reference proteome</keyword>
<dbReference type="OrthoDB" id="4015819at2759"/>
<evidence type="ECO:0000313" key="4">
    <source>
        <dbReference type="Proteomes" id="UP000005222"/>
    </source>
</evidence>
<gene>
    <name evidence="3" type="primary">Piso0_003610</name>
    <name evidence="2" type="ORF">GNLVRS01_PISO0G16110g</name>
    <name evidence="3" type="ORF">GNLVRS01_PISO0H16111g</name>
</gene>
<proteinExistence type="predicted"/>
<name>G8YGE1_PICSO</name>
<keyword evidence="1" id="KW-1133">Transmembrane helix</keyword>
<reference evidence="3" key="1">
    <citation type="submission" date="2011-10" db="EMBL/GenBank/DDBJ databases">
        <authorList>
            <person name="Genoscope - CEA"/>
        </authorList>
    </citation>
    <scope>NUCLEOTIDE SEQUENCE</scope>
</reference>
<evidence type="ECO:0000313" key="2">
    <source>
        <dbReference type="EMBL" id="CCE80493.1"/>
    </source>
</evidence>
<organism evidence="3 4">
    <name type="scientific">Pichia sorbitophila (strain ATCC MYA-4447 / BCRC 22081 / CBS 7064 / NBRC 10061 / NRRL Y-12695)</name>
    <name type="common">Hybrid yeast</name>
    <dbReference type="NCBI Taxonomy" id="559304"/>
    <lineage>
        <taxon>Eukaryota</taxon>
        <taxon>Fungi</taxon>
        <taxon>Dikarya</taxon>
        <taxon>Ascomycota</taxon>
        <taxon>Saccharomycotina</taxon>
        <taxon>Pichiomycetes</taxon>
        <taxon>Debaryomycetaceae</taxon>
        <taxon>Millerozyma</taxon>
    </lineage>
</organism>
<dbReference type="eggNOG" id="ENOG502REGU">
    <property type="taxonomic scope" value="Eukaryota"/>
</dbReference>
<dbReference type="EMBL" id="FO082053">
    <property type="protein sequence ID" value="CCE80493.1"/>
    <property type="molecule type" value="Genomic_DNA"/>
</dbReference>
<protein>
    <submittedName>
        <fullName evidence="3">Piso0_003610 protein</fullName>
    </submittedName>
</protein>
<dbReference type="Proteomes" id="UP000005222">
    <property type="component" value="Chromosome H"/>
</dbReference>
<accession>G8YGE1</accession>
<dbReference type="AlphaFoldDB" id="G8YGE1"/>